<evidence type="ECO:0000313" key="1">
    <source>
        <dbReference type="EMBL" id="DAF94622.1"/>
    </source>
</evidence>
<proteinExistence type="predicted"/>
<accession>A0A8S5UJS5</accession>
<protein>
    <submittedName>
        <fullName evidence="1">Uncharacterized protein</fullName>
    </submittedName>
</protein>
<reference evidence="1" key="1">
    <citation type="journal article" date="2021" name="Proc. Natl. Acad. Sci. U.S.A.">
        <title>A Catalog of Tens of Thousands of Viruses from Human Metagenomes Reveals Hidden Associations with Chronic Diseases.</title>
        <authorList>
            <person name="Tisza M.J."/>
            <person name="Buck C.B."/>
        </authorList>
    </citation>
    <scope>NUCLEOTIDE SEQUENCE</scope>
    <source>
        <strain evidence="1">Ctvph17</strain>
    </source>
</reference>
<name>A0A8S5UJS5_9CAUD</name>
<dbReference type="EMBL" id="BK016095">
    <property type="protein sequence ID" value="DAF94622.1"/>
    <property type="molecule type" value="Genomic_DNA"/>
</dbReference>
<organism evidence="1">
    <name type="scientific">Siphoviridae sp. ctvph17</name>
    <dbReference type="NCBI Taxonomy" id="2825724"/>
    <lineage>
        <taxon>Viruses</taxon>
        <taxon>Duplodnaviria</taxon>
        <taxon>Heunggongvirae</taxon>
        <taxon>Uroviricota</taxon>
        <taxon>Caudoviricetes</taxon>
    </lineage>
</organism>
<sequence>MSWKRIGQSNTYEGHLAYKSLRRHAAGKKMTAAGRRAMLNMGYIDEDGAITVIGKHMLRGGD</sequence>